<dbReference type="SUPFAM" id="SSF52402">
    <property type="entry name" value="Adenine nucleotide alpha hydrolases-like"/>
    <property type="match status" value="1"/>
</dbReference>
<sequence>MVGIDGSDAGLRAARWAVDEAANRGLALRLVHVIEPGSQAVRLETEYAHIALRSARAAAYAVSPRVSIDTVVKRGGIDTVLARESRTAEMLCIGSAATDERDESTGPLLSARLAHTARCPVAVIGVADERAAAQGPCLAVVTTDSSAREAMLRDALDQARRRRLPLLVVDAATAGRLDPDDDAMRIREAQLCRSYPDVVVHRVVVQTDIGAFLAQITPAVALTMVDADALRHGVGAVRAELTRAEHRRCGTAPDDRSRFTTNDIAAELVSTGERADTVSR</sequence>
<organism evidence="2 3">
    <name type="scientific">Mycobacterium adipatum</name>
    <dbReference type="NCBI Taxonomy" id="1682113"/>
    <lineage>
        <taxon>Bacteria</taxon>
        <taxon>Bacillati</taxon>
        <taxon>Actinomycetota</taxon>
        <taxon>Actinomycetes</taxon>
        <taxon>Mycobacteriales</taxon>
        <taxon>Mycobacteriaceae</taxon>
        <taxon>Mycobacterium</taxon>
    </lineage>
</organism>
<protein>
    <recommendedName>
        <fullName evidence="1">UspA domain-containing protein</fullName>
    </recommendedName>
</protein>
<dbReference type="AlphaFoldDB" id="A0A172UKC8"/>
<reference evidence="2 3" key="1">
    <citation type="submission" date="2016-05" db="EMBL/GenBank/DDBJ databases">
        <title>Complete genome sequence of a phthalic acid esters degrading Mycobacterium sp. YC-RL4.</title>
        <authorList>
            <person name="Ren L."/>
            <person name="Fan S."/>
            <person name="Ruth N."/>
            <person name="Jia Y."/>
            <person name="Wang J."/>
            <person name="Qiao C."/>
        </authorList>
    </citation>
    <scope>NUCLEOTIDE SEQUENCE [LARGE SCALE GENOMIC DNA]</scope>
    <source>
        <strain evidence="2 3">YC-RL4</strain>
    </source>
</reference>
<proteinExistence type="predicted"/>
<dbReference type="EMBL" id="CP015596">
    <property type="protein sequence ID" value="ANE79679.1"/>
    <property type="molecule type" value="Genomic_DNA"/>
</dbReference>
<evidence type="ECO:0000313" key="2">
    <source>
        <dbReference type="EMBL" id="ANE79679.1"/>
    </source>
</evidence>
<accession>A0A172UKC8</accession>
<evidence type="ECO:0000313" key="3">
    <source>
        <dbReference type="Proteomes" id="UP000077143"/>
    </source>
</evidence>
<evidence type="ECO:0000259" key="1">
    <source>
        <dbReference type="Pfam" id="PF00582"/>
    </source>
</evidence>
<dbReference type="Pfam" id="PF00582">
    <property type="entry name" value="Usp"/>
    <property type="match status" value="1"/>
</dbReference>
<dbReference type="Proteomes" id="UP000077143">
    <property type="component" value="Chromosome"/>
</dbReference>
<dbReference type="STRING" id="1682113.A7U43_10385"/>
<dbReference type="InterPro" id="IPR006016">
    <property type="entry name" value="UspA"/>
</dbReference>
<dbReference type="KEGG" id="madi:A7U43_10385"/>
<gene>
    <name evidence="2" type="ORF">A7U43_10385</name>
</gene>
<name>A0A172UKC8_9MYCO</name>
<dbReference type="Gene3D" id="3.40.50.12370">
    <property type="match status" value="1"/>
</dbReference>
<keyword evidence="3" id="KW-1185">Reference proteome</keyword>
<feature type="domain" description="UspA" evidence="1">
    <location>
        <begin position="1"/>
        <end position="124"/>
    </location>
</feature>